<proteinExistence type="inferred from homology"/>
<dbReference type="InterPro" id="IPR039859">
    <property type="entry name" value="PFA4/ZDH16/20/ERF2-like"/>
</dbReference>
<dbReference type="EMBL" id="CAKOFQ010007004">
    <property type="protein sequence ID" value="CAH1986678.1"/>
    <property type="molecule type" value="Genomic_DNA"/>
</dbReference>
<comment type="catalytic activity">
    <reaction evidence="7">
        <text>L-cysteinyl-[protein] + hexadecanoyl-CoA = S-hexadecanoyl-L-cysteinyl-[protein] + CoA</text>
        <dbReference type="Rhea" id="RHEA:36683"/>
        <dbReference type="Rhea" id="RHEA-COMP:10131"/>
        <dbReference type="Rhea" id="RHEA-COMP:11032"/>
        <dbReference type="ChEBI" id="CHEBI:29950"/>
        <dbReference type="ChEBI" id="CHEBI:57287"/>
        <dbReference type="ChEBI" id="CHEBI:57379"/>
        <dbReference type="ChEBI" id="CHEBI:74151"/>
        <dbReference type="EC" id="2.3.1.225"/>
    </reaction>
</comment>
<dbReference type="OrthoDB" id="302728at2759"/>
<accession>A0A9P0KY35</accession>
<dbReference type="EC" id="2.3.1.225" evidence="7"/>
<sequence length="154" mass="18283">MFLRQNFLPKNLRDTAVTTFTFTVIPLMYYFELFVVLPRYYEQWSPAYNFHFTIGTFMLFNICSNLVAIMLCDTSIKGRVIPAEINPDWRYCTVCETIAPPRSWHCEICNICILKKDHHCIFTGCCIGHDNHRCFVILPHRFDVERDCNTRKER</sequence>
<comment type="subcellular location">
    <subcellularLocation>
        <location evidence="1">Membrane</location>
        <topology evidence="1">Multi-pass membrane protein</topology>
    </subcellularLocation>
</comment>
<keyword evidence="3 7" id="KW-0812">Transmembrane</keyword>
<evidence type="ECO:0000259" key="8">
    <source>
        <dbReference type="Pfam" id="PF01529"/>
    </source>
</evidence>
<evidence type="ECO:0000313" key="10">
    <source>
        <dbReference type="Proteomes" id="UP001152888"/>
    </source>
</evidence>
<keyword evidence="10" id="KW-1185">Reference proteome</keyword>
<comment type="similarity">
    <text evidence="7">Belongs to the DHHC palmitoyltransferase family.</text>
</comment>
<feature type="transmembrane region" description="Helical" evidence="7">
    <location>
        <begin position="51"/>
        <end position="72"/>
    </location>
</feature>
<evidence type="ECO:0000256" key="6">
    <source>
        <dbReference type="ARBA" id="ARBA00023315"/>
    </source>
</evidence>
<dbReference type="GO" id="GO:0019706">
    <property type="term" value="F:protein-cysteine S-palmitoyltransferase activity"/>
    <property type="evidence" value="ECO:0007669"/>
    <property type="project" value="UniProtKB-EC"/>
</dbReference>
<dbReference type="Pfam" id="PF01529">
    <property type="entry name" value="DHHC"/>
    <property type="match status" value="1"/>
</dbReference>
<dbReference type="InterPro" id="IPR001594">
    <property type="entry name" value="Palmitoyltrfase_DHHC"/>
</dbReference>
<name>A0A9P0KY35_ACAOB</name>
<feature type="domain" description="Palmitoyltransferase DHHC" evidence="8">
    <location>
        <begin position="88"/>
        <end position="137"/>
    </location>
</feature>
<protein>
    <recommendedName>
        <fullName evidence="7">Palmitoyltransferase</fullName>
        <ecNumber evidence="7">2.3.1.225</ecNumber>
    </recommendedName>
</protein>
<keyword evidence="4 7" id="KW-1133">Transmembrane helix</keyword>
<evidence type="ECO:0000313" key="9">
    <source>
        <dbReference type="EMBL" id="CAH1986678.1"/>
    </source>
</evidence>
<dbReference type="GO" id="GO:0016020">
    <property type="term" value="C:membrane"/>
    <property type="evidence" value="ECO:0007669"/>
    <property type="project" value="UniProtKB-SubCell"/>
</dbReference>
<evidence type="ECO:0000256" key="5">
    <source>
        <dbReference type="ARBA" id="ARBA00023136"/>
    </source>
</evidence>
<comment type="domain">
    <text evidence="7">The DHHC domain is required for palmitoyltransferase activity.</text>
</comment>
<keyword evidence="2 7" id="KW-0808">Transferase</keyword>
<evidence type="ECO:0000256" key="7">
    <source>
        <dbReference type="RuleBase" id="RU079119"/>
    </source>
</evidence>
<comment type="caution">
    <text evidence="9">The sequence shown here is derived from an EMBL/GenBank/DDBJ whole genome shotgun (WGS) entry which is preliminary data.</text>
</comment>
<dbReference type="PANTHER" id="PTHR12246">
    <property type="entry name" value="PALMITOYLTRANSFERASE ZDHHC16"/>
    <property type="match status" value="1"/>
</dbReference>
<evidence type="ECO:0000256" key="3">
    <source>
        <dbReference type="ARBA" id="ARBA00022692"/>
    </source>
</evidence>
<keyword evidence="6 7" id="KW-0012">Acyltransferase</keyword>
<keyword evidence="5 7" id="KW-0472">Membrane</keyword>
<reference evidence="9" key="1">
    <citation type="submission" date="2022-03" db="EMBL/GenBank/DDBJ databases">
        <authorList>
            <person name="Sayadi A."/>
        </authorList>
    </citation>
    <scope>NUCLEOTIDE SEQUENCE</scope>
</reference>
<dbReference type="AlphaFoldDB" id="A0A9P0KY35"/>
<organism evidence="9 10">
    <name type="scientific">Acanthoscelides obtectus</name>
    <name type="common">Bean weevil</name>
    <name type="synonym">Bruchus obtectus</name>
    <dbReference type="NCBI Taxonomy" id="200917"/>
    <lineage>
        <taxon>Eukaryota</taxon>
        <taxon>Metazoa</taxon>
        <taxon>Ecdysozoa</taxon>
        <taxon>Arthropoda</taxon>
        <taxon>Hexapoda</taxon>
        <taxon>Insecta</taxon>
        <taxon>Pterygota</taxon>
        <taxon>Neoptera</taxon>
        <taxon>Endopterygota</taxon>
        <taxon>Coleoptera</taxon>
        <taxon>Polyphaga</taxon>
        <taxon>Cucujiformia</taxon>
        <taxon>Chrysomeloidea</taxon>
        <taxon>Chrysomelidae</taxon>
        <taxon>Bruchinae</taxon>
        <taxon>Bruchini</taxon>
        <taxon>Acanthoscelides</taxon>
    </lineage>
</organism>
<evidence type="ECO:0000256" key="1">
    <source>
        <dbReference type="ARBA" id="ARBA00004141"/>
    </source>
</evidence>
<feature type="transmembrane region" description="Helical" evidence="7">
    <location>
        <begin position="12"/>
        <end position="31"/>
    </location>
</feature>
<dbReference type="PROSITE" id="PS50216">
    <property type="entry name" value="DHHC"/>
    <property type="match status" value="1"/>
</dbReference>
<evidence type="ECO:0000256" key="4">
    <source>
        <dbReference type="ARBA" id="ARBA00022989"/>
    </source>
</evidence>
<gene>
    <name evidence="9" type="ORF">ACAOBT_LOCUS17385</name>
</gene>
<evidence type="ECO:0000256" key="2">
    <source>
        <dbReference type="ARBA" id="ARBA00022679"/>
    </source>
</evidence>
<dbReference type="Proteomes" id="UP001152888">
    <property type="component" value="Unassembled WGS sequence"/>
</dbReference>